<accession>A0A9N9RUD4</accession>
<evidence type="ECO:0000313" key="3">
    <source>
        <dbReference type="EMBL" id="CAG9803221.1"/>
    </source>
</evidence>
<dbReference type="Pfam" id="PF00400">
    <property type="entry name" value="WD40"/>
    <property type="match status" value="5"/>
</dbReference>
<dbReference type="Proteomes" id="UP001153620">
    <property type="component" value="Chromosome 2"/>
</dbReference>
<evidence type="ECO:0000256" key="1">
    <source>
        <dbReference type="PROSITE-ProRule" id="PRU00221"/>
    </source>
</evidence>
<dbReference type="PANTHER" id="PTHR19847:SF7">
    <property type="entry name" value="DDB1- AND CUL4-ASSOCIATED FACTOR 11"/>
    <property type="match status" value="1"/>
</dbReference>
<dbReference type="EMBL" id="OU895878">
    <property type="protein sequence ID" value="CAG9803221.1"/>
    <property type="molecule type" value="Genomic_DNA"/>
</dbReference>
<dbReference type="SMART" id="SM00320">
    <property type="entry name" value="WD40"/>
    <property type="match status" value="7"/>
</dbReference>
<reference evidence="3" key="2">
    <citation type="submission" date="2022-10" db="EMBL/GenBank/DDBJ databases">
        <authorList>
            <consortium name="ENA_rothamsted_submissions"/>
            <consortium name="culmorum"/>
            <person name="King R."/>
        </authorList>
    </citation>
    <scope>NUCLEOTIDE SEQUENCE</scope>
</reference>
<dbReference type="GO" id="GO:0080008">
    <property type="term" value="C:Cul4-RING E3 ubiquitin ligase complex"/>
    <property type="evidence" value="ECO:0007669"/>
    <property type="project" value="TreeGrafter"/>
</dbReference>
<dbReference type="PANTHER" id="PTHR19847">
    <property type="entry name" value="DDB1- AND CUL4-ASSOCIATED FACTOR 11"/>
    <property type="match status" value="1"/>
</dbReference>
<evidence type="ECO:0000313" key="4">
    <source>
        <dbReference type="Proteomes" id="UP001153620"/>
    </source>
</evidence>
<dbReference type="InterPro" id="IPR036322">
    <property type="entry name" value="WD40_repeat_dom_sf"/>
</dbReference>
<organism evidence="3 4">
    <name type="scientific">Chironomus riparius</name>
    <dbReference type="NCBI Taxonomy" id="315576"/>
    <lineage>
        <taxon>Eukaryota</taxon>
        <taxon>Metazoa</taxon>
        <taxon>Ecdysozoa</taxon>
        <taxon>Arthropoda</taxon>
        <taxon>Hexapoda</taxon>
        <taxon>Insecta</taxon>
        <taxon>Pterygota</taxon>
        <taxon>Neoptera</taxon>
        <taxon>Endopterygota</taxon>
        <taxon>Diptera</taxon>
        <taxon>Nematocera</taxon>
        <taxon>Chironomoidea</taxon>
        <taxon>Chironomidae</taxon>
        <taxon>Chironominae</taxon>
        <taxon>Chironomus</taxon>
    </lineage>
</organism>
<feature type="repeat" description="WD" evidence="1">
    <location>
        <begin position="326"/>
        <end position="360"/>
    </location>
</feature>
<evidence type="ECO:0008006" key="5">
    <source>
        <dbReference type="Google" id="ProtNLM"/>
    </source>
</evidence>
<dbReference type="Gene3D" id="2.130.10.10">
    <property type="entry name" value="YVTN repeat-like/Quinoprotein amine dehydrogenase"/>
    <property type="match status" value="2"/>
</dbReference>
<dbReference type="PROSITE" id="PS50294">
    <property type="entry name" value="WD_REPEATS_REGION"/>
    <property type="match status" value="2"/>
</dbReference>
<gene>
    <name evidence="3" type="ORF">CHIRRI_LOCUS6122</name>
</gene>
<dbReference type="InterPro" id="IPR015943">
    <property type="entry name" value="WD40/YVTN_repeat-like_dom_sf"/>
</dbReference>
<protein>
    <recommendedName>
        <fullName evidence="5">DDB1- and CUL4-associated factor 11</fullName>
    </recommendedName>
</protein>
<feature type="region of interest" description="Disordered" evidence="2">
    <location>
        <begin position="1"/>
        <end position="23"/>
    </location>
</feature>
<keyword evidence="4" id="KW-1185">Reference proteome</keyword>
<sequence length="539" mass="61959">MGSYFSNMDNEEHLEPVSDSDDDLFQNIQDDDLSEHYLVIILRQLIDSGEIHLLSHNETRDGQLPKISKGPNMDKLKATEMYNQIKSASGFGKKVDETQDYKWSLVNLINTRQNNGKFLRNEKCKINNIFLPNQYERRLGSFGSKVFCGSFTRDGRRFVTGSQDQEIRIFDSSTSNYKSLNHINAKHVSWCILDIAFSPCSQYFAYSTWSECLHICPMDGNDEDVRCLNLNTNVNRFGAFALAFSSNGNEIICGGSDTSVYIFDRERNERTLRIPVRSDGHITDVNSVGFVDDAYHLFYSGSDDACIRVWDKRCLNENSPEPSGCLLGHIDGITYIDSKNDGRYLLSNSKDQSIKLWDMRCFSPREAETNIRASLQTRHWDYRWDKVPKTYYNVTKPIQGDTSIVTFKGHRIQKSLIRAKFSPAATTGQRYIYTGCATGRLIIYDILTGKMVQNIEGHKDIIRDCDWHPKRNEILTSSWDYSVNINTFQDKLTEKKRSRNPPTSDYLDENQDLMDVAPPLRRSRRIAQRLATATNSRRN</sequence>
<reference evidence="3" key="1">
    <citation type="submission" date="2022-01" db="EMBL/GenBank/DDBJ databases">
        <authorList>
            <person name="King R."/>
        </authorList>
    </citation>
    <scope>NUCLEOTIDE SEQUENCE</scope>
</reference>
<feature type="repeat" description="WD" evidence="1">
    <location>
        <begin position="278"/>
        <end position="311"/>
    </location>
</feature>
<dbReference type="InterPro" id="IPR001680">
    <property type="entry name" value="WD40_rpt"/>
</dbReference>
<dbReference type="GO" id="GO:0043161">
    <property type="term" value="P:proteasome-mediated ubiquitin-dependent protein catabolic process"/>
    <property type="evidence" value="ECO:0007669"/>
    <property type="project" value="TreeGrafter"/>
</dbReference>
<name>A0A9N9RUD4_9DIPT</name>
<evidence type="ECO:0000256" key="2">
    <source>
        <dbReference type="SAM" id="MobiDB-lite"/>
    </source>
</evidence>
<proteinExistence type="predicted"/>
<dbReference type="AlphaFoldDB" id="A0A9N9RUD4"/>
<dbReference type="InterPro" id="IPR051859">
    <property type="entry name" value="DCAF"/>
</dbReference>
<dbReference type="PROSITE" id="PS50082">
    <property type="entry name" value="WD_REPEATS_2"/>
    <property type="match status" value="2"/>
</dbReference>
<dbReference type="OrthoDB" id="63070at2759"/>
<dbReference type="SUPFAM" id="SSF50978">
    <property type="entry name" value="WD40 repeat-like"/>
    <property type="match status" value="1"/>
</dbReference>
<keyword evidence="1" id="KW-0853">WD repeat</keyword>